<protein>
    <recommendedName>
        <fullName evidence="4">Resolvase HTH domain-containing protein</fullName>
    </recommendedName>
</protein>
<dbReference type="RefSeq" id="WP_189251342.1">
    <property type="nucleotide sequence ID" value="NZ_BMQJ01000043.1"/>
</dbReference>
<proteinExistence type="predicted"/>
<dbReference type="Proteomes" id="UP000611554">
    <property type="component" value="Unassembled WGS sequence"/>
</dbReference>
<evidence type="ECO:0000256" key="1">
    <source>
        <dbReference type="SAM" id="MobiDB-lite"/>
    </source>
</evidence>
<evidence type="ECO:0000313" key="3">
    <source>
        <dbReference type="Proteomes" id="UP000611554"/>
    </source>
</evidence>
<feature type="region of interest" description="Disordered" evidence="1">
    <location>
        <begin position="1"/>
        <end position="45"/>
    </location>
</feature>
<sequence length="45" mass="4764">MAATERHPAAPATPRRLLDDGASGTEAARTLKIGRSTAYEAPTQR</sequence>
<name>A0ABQ2RKF7_9ACTN</name>
<gene>
    <name evidence="2" type="ORF">GCM10010140_77140</name>
</gene>
<accession>A0ABQ2RKF7</accession>
<keyword evidence="3" id="KW-1185">Reference proteome</keyword>
<evidence type="ECO:0008006" key="4">
    <source>
        <dbReference type="Google" id="ProtNLM"/>
    </source>
</evidence>
<evidence type="ECO:0000313" key="2">
    <source>
        <dbReference type="EMBL" id="GGQ35750.1"/>
    </source>
</evidence>
<reference evidence="3" key="1">
    <citation type="journal article" date="2019" name="Int. J. Syst. Evol. Microbiol.">
        <title>The Global Catalogue of Microorganisms (GCM) 10K type strain sequencing project: providing services to taxonomists for standard genome sequencing and annotation.</title>
        <authorList>
            <consortium name="The Broad Institute Genomics Platform"/>
            <consortium name="The Broad Institute Genome Sequencing Center for Infectious Disease"/>
            <person name="Wu L."/>
            <person name="Ma J."/>
        </authorList>
    </citation>
    <scope>NUCLEOTIDE SEQUENCE [LARGE SCALE GENOMIC DNA]</scope>
    <source>
        <strain evidence="3">JCM 3115</strain>
    </source>
</reference>
<comment type="caution">
    <text evidence="2">The sequence shown here is derived from an EMBL/GenBank/DDBJ whole genome shotgun (WGS) entry which is preliminary data.</text>
</comment>
<organism evidence="2 3">
    <name type="scientific">Streptosporangium pseudovulgare</name>
    <dbReference type="NCBI Taxonomy" id="35765"/>
    <lineage>
        <taxon>Bacteria</taxon>
        <taxon>Bacillati</taxon>
        <taxon>Actinomycetota</taxon>
        <taxon>Actinomycetes</taxon>
        <taxon>Streptosporangiales</taxon>
        <taxon>Streptosporangiaceae</taxon>
        <taxon>Streptosporangium</taxon>
    </lineage>
</organism>
<dbReference type="EMBL" id="BMQJ01000043">
    <property type="protein sequence ID" value="GGQ35750.1"/>
    <property type="molecule type" value="Genomic_DNA"/>
</dbReference>